<proteinExistence type="predicted"/>
<dbReference type="InterPro" id="IPR013087">
    <property type="entry name" value="Znf_C2H2_type"/>
</dbReference>
<comment type="caution">
    <text evidence="10">The sequence shown here is derived from an EMBL/GenBank/DDBJ whole genome shotgun (WGS) entry which is preliminary data.</text>
</comment>
<dbReference type="Pfam" id="PF13894">
    <property type="entry name" value="zf-C2H2_4"/>
    <property type="match status" value="1"/>
</dbReference>
<evidence type="ECO:0000259" key="9">
    <source>
        <dbReference type="PROSITE" id="PS50157"/>
    </source>
</evidence>
<keyword evidence="3" id="KW-0677">Repeat</keyword>
<dbReference type="GO" id="GO:0003700">
    <property type="term" value="F:DNA-binding transcription factor activity"/>
    <property type="evidence" value="ECO:0007669"/>
    <property type="project" value="TreeGrafter"/>
</dbReference>
<dbReference type="Proteomes" id="UP000299102">
    <property type="component" value="Unassembled WGS sequence"/>
</dbReference>
<gene>
    <name evidence="10" type="primary">Prdm5</name>
    <name evidence="10" type="ORF">EVAR_23414_1</name>
</gene>
<evidence type="ECO:0000256" key="1">
    <source>
        <dbReference type="ARBA" id="ARBA00004123"/>
    </source>
</evidence>
<evidence type="ECO:0000256" key="3">
    <source>
        <dbReference type="ARBA" id="ARBA00022737"/>
    </source>
</evidence>
<dbReference type="Gene3D" id="3.30.160.60">
    <property type="entry name" value="Classic Zinc Finger"/>
    <property type="match status" value="5"/>
</dbReference>
<dbReference type="AlphaFoldDB" id="A0A4C1VUC6"/>
<name>A0A4C1VUC6_EUMVA</name>
<keyword evidence="4 8" id="KW-0863">Zinc-finger</keyword>
<accession>A0A4C1VUC6</accession>
<dbReference type="PANTHER" id="PTHR24390:SF159">
    <property type="entry name" value="GROWTH FACTOR INDEPENDENT 1 TRANSCRIPTIONAL REPRESSOR"/>
    <property type="match status" value="1"/>
</dbReference>
<protein>
    <submittedName>
        <fullName evidence="10">PR domain zinc finger protein 5</fullName>
    </submittedName>
</protein>
<evidence type="ECO:0000256" key="5">
    <source>
        <dbReference type="ARBA" id="ARBA00022833"/>
    </source>
</evidence>
<evidence type="ECO:0000256" key="6">
    <source>
        <dbReference type="ARBA" id="ARBA00023125"/>
    </source>
</evidence>
<dbReference type="GO" id="GO:0006357">
    <property type="term" value="P:regulation of transcription by RNA polymerase II"/>
    <property type="evidence" value="ECO:0007669"/>
    <property type="project" value="TreeGrafter"/>
</dbReference>
<dbReference type="GO" id="GO:0008270">
    <property type="term" value="F:zinc ion binding"/>
    <property type="evidence" value="ECO:0007669"/>
    <property type="project" value="UniProtKB-KW"/>
</dbReference>
<keyword evidence="6" id="KW-0238">DNA-binding</keyword>
<keyword evidence="5" id="KW-0862">Zinc</keyword>
<dbReference type="SMART" id="SM00355">
    <property type="entry name" value="ZnF_C2H2"/>
    <property type="match status" value="8"/>
</dbReference>
<keyword evidence="2" id="KW-0479">Metal-binding</keyword>
<dbReference type="FunFam" id="3.30.160.60:FF:000557">
    <property type="entry name" value="zinc finger and SCAN domain-containing protein 29"/>
    <property type="match status" value="1"/>
</dbReference>
<evidence type="ECO:0000256" key="4">
    <source>
        <dbReference type="ARBA" id="ARBA00022771"/>
    </source>
</evidence>
<dbReference type="PANTHER" id="PTHR24390">
    <property type="entry name" value="ZINC FINGER PROTEIN"/>
    <property type="match status" value="1"/>
</dbReference>
<evidence type="ECO:0000256" key="2">
    <source>
        <dbReference type="ARBA" id="ARBA00022723"/>
    </source>
</evidence>
<feature type="domain" description="C2H2-type" evidence="9">
    <location>
        <begin position="116"/>
        <end position="144"/>
    </location>
</feature>
<dbReference type="STRING" id="151549.A0A4C1VUC6"/>
<dbReference type="SUPFAM" id="SSF57667">
    <property type="entry name" value="beta-beta-alpha zinc fingers"/>
    <property type="match status" value="4"/>
</dbReference>
<dbReference type="GO" id="GO:0005634">
    <property type="term" value="C:nucleus"/>
    <property type="evidence" value="ECO:0007669"/>
    <property type="project" value="UniProtKB-SubCell"/>
</dbReference>
<feature type="domain" description="C2H2-type" evidence="9">
    <location>
        <begin position="184"/>
        <end position="212"/>
    </location>
</feature>
<keyword evidence="7" id="KW-0539">Nucleus</keyword>
<evidence type="ECO:0000313" key="11">
    <source>
        <dbReference type="Proteomes" id="UP000299102"/>
    </source>
</evidence>
<dbReference type="OrthoDB" id="8685330at2759"/>
<feature type="domain" description="C2H2-type" evidence="9">
    <location>
        <begin position="294"/>
        <end position="321"/>
    </location>
</feature>
<dbReference type="PROSITE" id="PS00028">
    <property type="entry name" value="ZINC_FINGER_C2H2_1"/>
    <property type="match status" value="5"/>
</dbReference>
<reference evidence="10 11" key="1">
    <citation type="journal article" date="2019" name="Commun. Biol.">
        <title>The bagworm genome reveals a unique fibroin gene that provides high tensile strength.</title>
        <authorList>
            <person name="Kono N."/>
            <person name="Nakamura H."/>
            <person name="Ohtoshi R."/>
            <person name="Tomita M."/>
            <person name="Numata K."/>
            <person name="Arakawa K."/>
        </authorList>
    </citation>
    <scope>NUCLEOTIDE SEQUENCE [LARGE SCALE GENOMIC DNA]</scope>
</reference>
<organism evidence="10 11">
    <name type="scientific">Eumeta variegata</name>
    <name type="common">Bagworm moth</name>
    <name type="synonym">Eumeta japonica</name>
    <dbReference type="NCBI Taxonomy" id="151549"/>
    <lineage>
        <taxon>Eukaryota</taxon>
        <taxon>Metazoa</taxon>
        <taxon>Ecdysozoa</taxon>
        <taxon>Arthropoda</taxon>
        <taxon>Hexapoda</taxon>
        <taxon>Insecta</taxon>
        <taxon>Pterygota</taxon>
        <taxon>Neoptera</taxon>
        <taxon>Endopterygota</taxon>
        <taxon>Lepidoptera</taxon>
        <taxon>Glossata</taxon>
        <taxon>Ditrysia</taxon>
        <taxon>Tineoidea</taxon>
        <taxon>Psychidae</taxon>
        <taxon>Oiketicinae</taxon>
        <taxon>Eumeta</taxon>
    </lineage>
</organism>
<comment type="subcellular location">
    <subcellularLocation>
        <location evidence="1">Nucleus</location>
    </subcellularLocation>
</comment>
<dbReference type="PROSITE" id="PS50157">
    <property type="entry name" value="ZINC_FINGER_C2H2_2"/>
    <property type="match status" value="5"/>
</dbReference>
<dbReference type="Pfam" id="PF00096">
    <property type="entry name" value="zf-C2H2"/>
    <property type="match status" value="4"/>
</dbReference>
<feature type="domain" description="C2H2-type" evidence="9">
    <location>
        <begin position="322"/>
        <end position="349"/>
    </location>
</feature>
<dbReference type="InterPro" id="IPR036236">
    <property type="entry name" value="Znf_C2H2_sf"/>
</dbReference>
<evidence type="ECO:0000256" key="7">
    <source>
        <dbReference type="ARBA" id="ARBA00023242"/>
    </source>
</evidence>
<dbReference type="EMBL" id="BGZK01000423">
    <property type="protein sequence ID" value="GBP42776.1"/>
    <property type="molecule type" value="Genomic_DNA"/>
</dbReference>
<sequence>MRVVVVRCDVTGWGSVTESVSGWSRHAKHVPCFALENSVWTSWWHIKRGPDFKHQKPRSLHEKIDGCQRSERHAKIEYHAAIGGLYLPFWGNRHVIRMVDPKEYRVSESAARECKYTCNTCNSVFKTLAYVRKHIATIHLNWKSLQCDLCPEMFKYYHNKQAHLQKEHGVEVKRYKKRVVEGNYVCDTCNAFFKIRGELVKHIKKVHSEYKCPHCEKYFRKNRLVLHLDEAHGIPAPTCGVCGFKDFAHARILRHQREVHMREKNSFCPYCDSSFFNSTQLRNHIIKHTGERNFSCSICHKTFARKSALRMHYKIHTGEKRKVCHICQQAFVQKASLNYHMAKHHPEQP</sequence>
<keyword evidence="11" id="KW-1185">Reference proteome</keyword>
<feature type="domain" description="C2H2-type" evidence="9">
    <location>
        <begin position="266"/>
        <end position="293"/>
    </location>
</feature>
<evidence type="ECO:0000313" key="10">
    <source>
        <dbReference type="EMBL" id="GBP42776.1"/>
    </source>
</evidence>
<dbReference type="GO" id="GO:0000978">
    <property type="term" value="F:RNA polymerase II cis-regulatory region sequence-specific DNA binding"/>
    <property type="evidence" value="ECO:0007669"/>
    <property type="project" value="TreeGrafter"/>
</dbReference>
<evidence type="ECO:0000256" key="8">
    <source>
        <dbReference type="PROSITE-ProRule" id="PRU00042"/>
    </source>
</evidence>